<evidence type="ECO:0000256" key="1">
    <source>
        <dbReference type="ARBA" id="ARBA00004447"/>
    </source>
</evidence>
<accession>A0A8B8I1U5</accession>
<keyword evidence="8 12" id="KW-1133">Transmembrane helix</keyword>
<evidence type="ECO:0000256" key="11">
    <source>
        <dbReference type="ARBA" id="ARBA00023180"/>
    </source>
</evidence>
<keyword evidence="11" id="KW-0325">Glycoprotein</keyword>
<dbReference type="Pfam" id="PF17039">
    <property type="entry name" value="Glyco_tran_10_N"/>
    <property type="match status" value="1"/>
</dbReference>
<dbReference type="InterPro" id="IPR038577">
    <property type="entry name" value="GT10-like_C_sf"/>
</dbReference>
<dbReference type="GO" id="GO:0032580">
    <property type="term" value="C:Golgi cisterna membrane"/>
    <property type="evidence" value="ECO:0007669"/>
    <property type="project" value="UniProtKB-SubCell"/>
</dbReference>
<dbReference type="SUPFAM" id="SSF53756">
    <property type="entry name" value="UDP-Glycosyltransferase/glycogen phosphorylase"/>
    <property type="match status" value="1"/>
</dbReference>
<evidence type="ECO:0000256" key="6">
    <source>
        <dbReference type="ARBA" id="ARBA00022692"/>
    </source>
</evidence>
<dbReference type="OrthoDB" id="427096at2759"/>
<feature type="domain" description="Fucosyltransferase C-terminal" evidence="13">
    <location>
        <begin position="233"/>
        <end position="413"/>
    </location>
</feature>
<evidence type="ECO:0000259" key="13">
    <source>
        <dbReference type="Pfam" id="PF00852"/>
    </source>
</evidence>
<evidence type="ECO:0000256" key="10">
    <source>
        <dbReference type="ARBA" id="ARBA00023136"/>
    </source>
</evidence>
<keyword evidence="10 12" id="KW-0472">Membrane</keyword>
<name>A0A8B8I1U5_VANTA</name>
<comment type="similarity">
    <text evidence="3 12">Belongs to the glycosyltransferase 10 family.</text>
</comment>
<reference evidence="16" key="1">
    <citation type="submission" date="2025-08" db="UniProtKB">
        <authorList>
            <consortium name="RefSeq"/>
        </authorList>
    </citation>
    <scope>IDENTIFICATION</scope>
    <source>
        <tissue evidence="16">Whole body</tissue>
    </source>
</reference>
<evidence type="ECO:0000256" key="7">
    <source>
        <dbReference type="ARBA" id="ARBA00022968"/>
    </source>
</evidence>
<proteinExistence type="inferred from homology"/>
<evidence type="ECO:0000256" key="9">
    <source>
        <dbReference type="ARBA" id="ARBA00023034"/>
    </source>
</evidence>
<dbReference type="RefSeq" id="XP_026490387.1">
    <property type="nucleotide sequence ID" value="XM_026634602.2"/>
</dbReference>
<keyword evidence="5 12" id="KW-0808">Transferase</keyword>
<evidence type="ECO:0000256" key="12">
    <source>
        <dbReference type="RuleBase" id="RU003832"/>
    </source>
</evidence>
<dbReference type="AlphaFoldDB" id="A0A8B8I1U5"/>
<keyword evidence="4 12" id="KW-0328">Glycosyltransferase</keyword>
<dbReference type="OMA" id="HAIAFNG"/>
<dbReference type="PANTHER" id="PTHR48438:SF1">
    <property type="entry name" value="ALPHA-(1,3)-FUCOSYLTRANSFERASE C-RELATED"/>
    <property type="match status" value="1"/>
</dbReference>
<dbReference type="Pfam" id="PF00852">
    <property type="entry name" value="Glyco_transf_10"/>
    <property type="match status" value="1"/>
</dbReference>
<feature type="transmembrane region" description="Helical" evidence="12">
    <location>
        <begin position="21"/>
        <end position="41"/>
    </location>
</feature>
<evidence type="ECO:0000256" key="5">
    <source>
        <dbReference type="ARBA" id="ARBA00022679"/>
    </source>
</evidence>
<evidence type="ECO:0000256" key="8">
    <source>
        <dbReference type="ARBA" id="ARBA00022989"/>
    </source>
</evidence>
<evidence type="ECO:0000256" key="3">
    <source>
        <dbReference type="ARBA" id="ARBA00008919"/>
    </source>
</evidence>
<keyword evidence="15" id="KW-1185">Reference proteome</keyword>
<dbReference type="InterPro" id="IPR031481">
    <property type="entry name" value="Glyco_tran_10_N"/>
</dbReference>
<gene>
    <name evidence="16" type="primary">LOC113396604</name>
</gene>
<evidence type="ECO:0000256" key="4">
    <source>
        <dbReference type="ARBA" id="ARBA00022676"/>
    </source>
</evidence>
<dbReference type="GO" id="GO:0008417">
    <property type="term" value="F:fucosyltransferase activity"/>
    <property type="evidence" value="ECO:0007669"/>
    <property type="project" value="InterPro"/>
</dbReference>
<dbReference type="UniPathway" id="UPA00378"/>
<dbReference type="EC" id="2.4.1.-" evidence="12"/>
<evidence type="ECO:0000256" key="2">
    <source>
        <dbReference type="ARBA" id="ARBA00004922"/>
    </source>
</evidence>
<evidence type="ECO:0000313" key="16">
    <source>
        <dbReference type="RefSeq" id="XP_026490387.1"/>
    </source>
</evidence>
<feature type="domain" description="Fucosyltransferase N-terminal" evidence="14">
    <location>
        <begin position="82"/>
        <end position="198"/>
    </location>
</feature>
<keyword evidence="9 12" id="KW-0333">Golgi apparatus</keyword>
<dbReference type="GeneID" id="113396604"/>
<dbReference type="InterPro" id="IPR055270">
    <property type="entry name" value="Glyco_tran_10_C"/>
</dbReference>
<keyword evidence="6 12" id="KW-0812">Transmembrane</keyword>
<comment type="subcellular location">
    <subcellularLocation>
        <location evidence="1 12">Golgi apparatus</location>
        <location evidence="1 12">Golgi stack membrane</location>
        <topology evidence="1 12">Single-pass type II membrane protein</topology>
    </subcellularLocation>
</comment>
<dbReference type="Gene3D" id="3.40.50.11660">
    <property type="entry name" value="Glycosyl transferase family 10, C-terminal domain"/>
    <property type="match status" value="1"/>
</dbReference>
<dbReference type="InterPro" id="IPR001503">
    <property type="entry name" value="Glyco_trans_10"/>
</dbReference>
<dbReference type="Proteomes" id="UP001652626">
    <property type="component" value="Chromosome 22"/>
</dbReference>
<comment type="pathway">
    <text evidence="2">Protein modification; protein glycosylation.</text>
</comment>
<protein>
    <recommendedName>
        <fullName evidence="12">Fucosyltransferase</fullName>
        <ecNumber evidence="12">2.4.1.-</ecNumber>
    </recommendedName>
</protein>
<sequence length="424" mass="49392">MPRSISLRLRLLTSLRQLFSIRLLLIITCISFMISVIWIQLVENDNLIIDNESLVNEALENVARDHRYAEVYRKVNRLQKDVKYILLWTPHNFAPFYYFGDGQRAFIDKNCSKINCYVTRDRNFFGGDTSKFDAIAFNGRNIDTLTKSQLPKTRSQRQKFIYFNMESADNYPVCDDIFDGFFNWTSTYRLDSDIPYPYIQIRNSDGEVVGPREKMNWAVSKTLNDEYLETKLQNKSKAVAWFVSHCSSRSGRREYAHQLRRALRAHALTLDIYGACGPLKCPRHQKNSCDSILESNYFFYLSFENSLSKDYVTEKLLTALQHDSVPIVLGGADYSRFLPPGSYLNARSASPTALANMIAKLMSSKEYNQFFLWKSSYSYYDPTETSNVCAVCAALHNKEIFEKPSVYRNLRRWWLPNYQDRCKT</sequence>
<evidence type="ECO:0000313" key="15">
    <source>
        <dbReference type="Proteomes" id="UP001652626"/>
    </source>
</evidence>
<keyword evidence="7" id="KW-0735">Signal-anchor</keyword>
<evidence type="ECO:0000259" key="14">
    <source>
        <dbReference type="Pfam" id="PF17039"/>
    </source>
</evidence>
<organism evidence="15 16">
    <name type="scientific">Vanessa tameamea</name>
    <name type="common">Kamehameha butterfly</name>
    <dbReference type="NCBI Taxonomy" id="334116"/>
    <lineage>
        <taxon>Eukaryota</taxon>
        <taxon>Metazoa</taxon>
        <taxon>Ecdysozoa</taxon>
        <taxon>Arthropoda</taxon>
        <taxon>Hexapoda</taxon>
        <taxon>Insecta</taxon>
        <taxon>Pterygota</taxon>
        <taxon>Neoptera</taxon>
        <taxon>Endopterygota</taxon>
        <taxon>Lepidoptera</taxon>
        <taxon>Glossata</taxon>
        <taxon>Ditrysia</taxon>
        <taxon>Papilionoidea</taxon>
        <taxon>Nymphalidae</taxon>
        <taxon>Nymphalinae</taxon>
        <taxon>Vanessa</taxon>
    </lineage>
</organism>
<dbReference type="PANTHER" id="PTHR48438">
    <property type="entry name" value="ALPHA-(1,3)-FUCOSYLTRANSFERASE C-RELATED"/>
    <property type="match status" value="1"/>
</dbReference>